<proteinExistence type="predicted"/>
<protein>
    <recommendedName>
        <fullName evidence="2">DUF2169 domain-containing protein</fullName>
    </recommendedName>
</protein>
<dbReference type="AlphaFoldDB" id="A0A1V3NRZ3"/>
<evidence type="ECO:0000259" key="2">
    <source>
        <dbReference type="Pfam" id="PF09937"/>
    </source>
</evidence>
<accession>A0A1V3NRZ3</accession>
<dbReference type="InterPro" id="IPR018683">
    <property type="entry name" value="DUF2169"/>
</dbReference>
<organism evidence="3 4">
    <name type="scientific">Thioalkalivibrio denitrificans</name>
    <dbReference type="NCBI Taxonomy" id="108003"/>
    <lineage>
        <taxon>Bacteria</taxon>
        <taxon>Pseudomonadati</taxon>
        <taxon>Pseudomonadota</taxon>
        <taxon>Gammaproteobacteria</taxon>
        <taxon>Chromatiales</taxon>
        <taxon>Ectothiorhodospiraceae</taxon>
        <taxon>Thioalkalivibrio</taxon>
    </lineage>
</organism>
<evidence type="ECO:0000313" key="3">
    <source>
        <dbReference type="EMBL" id="OOG27885.1"/>
    </source>
</evidence>
<dbReference type="STRING" id="108003.B1C78_02640"/>
<feature type="region of interest" description="Disordered" evidence="1">
    <location>
        <begin position="339"/>
        <end position="361"/>
    </location>
</feature>
<comment type="caution">
    <text evidence="3">The sequence shown here is derived from an EMBL/GenBank/DDBJ whole genome shotgun (WGS) entry which is preliminary data.</text>
</comment>
<dbReference type="EMBL" id="MVBK01000014">
    <property type="protein sequence ID" value="OOG27885.1"/>
    <property type="molecule type" value="Genomic_DNA"/>
</dbReference>
<evidence type="ECO:0000256" key="1">
    <source>
        <dbReference type="SAM" id="MobiDB-lite"/>
    </source>
</evidence>
<name>A0A1V3NRZ3_9GAMM</name>
<sequence length="361" mass="39605">MLELANQSLWAAGLYPGWSAAREAQLTVVFKAVHRFDTDGTLTPVLPTPPLIEADSHHGDPETTSLCEASEIAPFKEGAELYLYGTAYPPRADLNAMEVRVGLRLRDGTQWQKSVRVFGPRHWSRFLLHHNLKVTGPVVPTPLRYEYAFGGSNPRDEDQVCAANPAGTGFNVHGGRLISDTLPRVEIGPPFIDAPTQQVPPAGFGPLPPFWEPRVSDAGEPVEDPEAFGGCPWGEDLRPGVHNAAPADQRFPKPFTGGELLSLRGLFQGQPPRHDVLIELPAHRAQLFTVIDGRTEALEPVCDTLVINTDERWLAMIYRAAVPWRLEDTRRGWVILKDPDTGADVPVPGRKERPPQTAAGA</sequence>
<dbReference type="Pfam" id="PF09937">
    <property type="entry name" value="DUF2169"/>
    <property type="match status" value="1"/>
</dbReference>
<evidence type="ECO:0000313" key="4">
    <source>
        <dbReference type="Proteomes" id="UP000189462"/>
    </source>
</evidence>
<keyword evidence="4" id="KW-1185">Reference proteome</keyword>
<feature type="domain" description="DUF2169" evidence="2">
    <location>
        <begin position="23"/>
        <end position="319"/>
    </location>
</feature>
<dbReference type="RefSeq" id="WP_175628208.1">
    <property type="nucleotide sequence ID" value="NZ_MVBK01000014.1"/>
</dbReference>
<dbReference type="Proteomes" id="UP000189462">
    <property type="component" value="Unassembled WGS sequence"/>
</dbReference>
<gene>
    <name evidence="3" type="ORF">B1C78_02640</name>
</gene>
<reference evidence="3 4" key="1">
    <citation type="submission" date="2017-02" db="EMBL/GenBank/DDBJ databases">
        <title>Genomic diversity within the haloalkaliphilic genus Thioalkalivibrio.</title>
        <authorList>
            <person name="Ahn A.-C."/>
            <person name="Meier-Kolthoff J."/>
            <person name="Overmars L."/>
            <person name="Richter M."/>
            <person name="Woyke T."/>
            <person name="Sorokin D.Y."/>
            <person name="Muyzer G."/>
        </authorList>
    </citation>
    <scope>NUCLEOTIDE SEQUENCE [LARGE SCALE GENOMIC DNA]</scope>
    <source>
        <strain evidence="3 4">ALJD</strain>
    </source>
</reference>